<dbReference type="AlphaFoldDB" id="A0A5C8CIK1"/>
<dbReference type="Proteomes" id="UP000325116">
    <property type="component" value="Unassembled WGS sequence"/>
</dbReference>
<feature type="domain" description="DNA methylase adenine-specific" evidence="8">
    <location>
        <begin position="277"/>
        <end position="407"/>
    </location>
</feature>
<dbReference type="PRINTS" id="PR00507">
    <property type="entry name" value="N12N6MTFRASE"/>
</dbReference>
<keyword evidence="4 9" id="KW-0808">Transferase</keyword>
<evidence type="ECO:0000256" key="5">
    <source>
        <dbReference type="ARBA" id="ARBA00022691"/>
    </source>
</evidence>
<dbReference type="GO" id="GO:0009307">
    <property type="term" value="P:DNA restriction-modification system"/>
    <property type="evidence" value="ECO:0007669"/>
    <property type="project" value="UniProtKB-KW"/>
</dbReference>
<evidence type="ECO:0000256" key="7">
    <source>
        <dbReference type="ARBA" id="ARBA00047942"/>
    </source>
</evidence>
<dbReference type="GO" id="GO:0008170">
    <property type="term" value="F:N-methyltransferase activity"/>
    <property type="evidence" value="ECO:0007669"/>
    <property type="project" value="InterPro"/>
</dbReference>
<evidence type="ECO:0000256" key="2">
    <source>
        <dbReference type="ARBA" id="ARBA00011900"/>
    </source>
</evidence>
<dbReference type="Gene3D" id="3.40.50.150">
    <property type="entry name" value="Vaccinia Virus protein VP39"/>
    <property type="match status" value="1"/>
</dbReference>
<evidence type="ECO:0000256" key="4">
    <source>
        <dbReference type="ARBA" id="ARBA00022679"/>
    </source>
</evidence>
<organism evidence="9 10">
    <name type="scientific">Brachyspira aalborgi</name>
    <dbReference type="NCBI Taxonomy" id="29522"/>
    <lineage>
        <taxon>Bacteria</taxon>
        <taxon>Pseudomonadati</taxon>
        <taxon>Spirochaetota</taxon>
        <taxon>Spirochaetia</taxon>
        <taxon>Brachyspirales</taxon>
        <taxon>Brachyspiraceae</taxon>
        <taxon>Brachyspira</taxon>
    </lineage>
</organism>
<dbReference type="InterPro" id="IPR003356">
    <property type="entry name" value="DNA_methylase_A-5"/>
</dbReference>
<name>A0A5C8CIK1_9SPIR</name>
<evidence type="ECO:0000313" key="9">
    <source>
        <dbReference type="EMBL" id="TXJ11562.1"/>
    </source>
</evidence>
<sequence>MLAYKTEDEVRDEARILLNLTNNEDKTKSGVGQLTSFSSLDNYYFKGISKRPDGWYFPNDIQKTAIILETKASNELLDEKNENQIKEYIKITQRKYKKVVGILYNSNEAIVYKNDVVYSATNQLFDKNYYLKLFNNIQIDIDKIQSCTININEILHHKFVMQNLTQRMIFTACALVADRKGANLENLKNLSFSMLKSQIIEILEKSYSEEMRSNEKLKIIKEQYQKITCDKENDINAIGDFIDNVIQISKYIQSNDWQGEDVMAIFFNEFNRYLPKKPDYGQVFTPDNVVSLMYRLIEANYKDRILDAACGSGAFLVKAMGNMTREVGGITNDKEVKKIQNEKLFGVEISKDLFTLACANMLIHKDGKTNLIQADSRDKEVCDWIKSKNITKVLMNPPYEKKYGVMGIVENVLNNVSEGAMCAFLLPDNKLEISRKTVERWLKKHSLLKIIKLPDNTFTGKASVNVSIFIFKAHEPQKEKEIFACWIKEDGLETVKNKGRQDIKGKWKNELEDYWYNIIYKQSGNETCQWLKPSENLSYKMPETPFEISENDFRKVVLDYMLFERGIDKKEFEKTILEKVLYESDIIVEDKTIKITLKDEEDEK</sequence>
<dbReference type="CDD" id="cd02440">
    <property type="entry name" value="AdoMet_MTases"/>
    <property type="match status" value="1"/>
</dbReference>
<evidence type="ECO:0000256" key="1">
    <source>
        <dbReference type="ARBA" id="ARBA00006594"/>
    </source>
</evidence>
<evidence type="ECO:0000259" key="8">
    <source>
        <dbReference type="Pfam" id="PF02384"/>
    </source>
</evidence>
<reference evidence="9 10" key="1">
    <citation type="journal article" date="1992" name="Lakartidningen">
        <title>[Penicillin V and not amoxicillin is the first choice preparation in acute otitis].</title>
        <authorList>
            <person name="Kamme C."/>
            <person name="Lundgren K."/>
            <person name="Prellner K."/>
        </authorList>
    </citation>
    <scope>NUCLEOTIDE SEQUENCE [LARGE SCALE GENOMIC DNA]</scope>
    <source>
        <strain evidence="9 10">W1</strain>
    </source>
</reference>
<dbReference type="GO" id="GO:0003677">
    <property type="term" value="F:DNA binding"/>
    <property type="evidence" value="ECO:0007669"/>
    <property type="project" value="InterPro"/>
</dbReference>
<dbReference type="GO" id="GO:0032259">
    <property type="term" value="P:methylation"/>
    <property type="evidence" value="ECO:0007669"/>
    <property type="project" value="UniProtKB-KW"/>
</dbReference>
<dbReference type="EMBL" id="SAXT01000005">
    <property type="protein sequence ID" value="TXJ11562.1"/>
    <property type="molecule type" value="Genomic_DNA"/>
</dbReference>
<comment type="catalytic activity">
    <reaction evidence="7">
        <text>a 2'-deoxyadenosine in DNA + S-adenosyl-L-methionine = an N(6)-methyl-2'-deoxyadenosine in DNA + S-adenosyl-L-homocysteine + H(+)</text>
        <dbReference type="Rhea" id="RHEA:15197"/>
        <dbReference type="Rhea" id="RHEA-COMP:12418"/>
        <dbReference type="Rhea" id="RHEA-COMP:12419"/>
        <dbReference type="ChEBI" id="CHEBI:15378"/>
        <dbReference type="ChEBI" id="CHEBI:57856"/>
        <dbReference type="ChEBI" id="CHEBI:59789"/>
        <dbReference type="ChEBI" id="CHEBI:90615"/>
        <dbReference type="ChEBI" id="CHEBI:90616"/>
        <dbReference type="EC" id="2.1.1.72"/>
    </reaction>
</comment>
<dbReference type="GO" id="GO:0009007">
    <property type="term" value="F:site-specific DNA-methyltransferase (adenine-specific) activity"/>
    <property type="evidence" value="ECO:0007669"/>
    <property type="project" value="UniProtKB-EC"/>
</dbReference>
<dbReference type="PANTHER" id="PTHR42933:SF1">
    <property type="entry name" value="SITE-SPECIFIC DNA-METHYLTRANSFERASE (ADENINE-SPECIFIC)"/>
    <property type="match status" value="1"/>
</dbReference>
<evidence type="ECO:0000256" key="6">
    <source>
        <dbReference type="ARBA" id="ARBA00022747"/>
    </source>
</evidence>
<keyword evidence="6" id="KW-0680">Restriction system</keyword>
<comment type="caution">
    <text evidence="9">The sequence shown here is derived from an EMBL/GenBank/DDBJ whole genome shotgun (WGS) entry which is preliminary data.</text>
</comment>
<accession>A0A5C8CIK1</accession>
<dbReference type="SUPFAM" id="SSF53335">
    <property type="entry name" value="S-adenosyl-L-methionine-dependent methyltransferases"/>
    <property type="match status" value="1"/>
</dbReference>
<dbReference type="Pfam" id="PF02384">
    <property type="entry name" value="N6_Mtase"/>
    <property type="match status" value="1"/>
</dbReference>
<dbReference type="RefSeq" id="WP_147758510.1">
    <property type="nucleotide sequence ID" value="NZ_SAXT01000005.1"/>
</dbReference>
<dbReference type="EC" id="2.1.1.72" evidence="2"/>
<dbReference type="PANTHER" id="PTHR42933">
    <property type="entry name" value="SLR6095 PROTEIN"/>
    <property type="match status" value="1"/>
</dbReference>
<proteinExistence type="inferred from homology"/>
<gene>
    <name evidence="9" type="ORF">EPJ80_07510</name>
</gene>
<comment type="similarity">
    <text evidence="1">Belongs to the N(4)/N(6)-methyltransferase family.</text>
</comment>
<dbReference type="InterPro" id="IPR029063">
    <property type="entry name" value="SAM-dependent_MTases_sf"/>
</dbReference>
<protein>
    <recommendedName>
        <fullName evidence="2">site-specific DNA-methyltransferase (adenine-specific)</fullName>
        <ecNumber evidence="2">2.1.1.72</ecNumber>
    </recommendedName>
</protein>
<evidence type="ECO:0000313" key="10">
    <source>
        <dbReference type="Proteomes" id="UP000325116"/>
    </source>
</evidence>
<dbReference type="InterPro" id="IPR051537">
    <property type="entry name" value="DNA_Adenine_Mtase"/>
</dbReference>
<evidence type="ECO:0000256" key="3">
    <source>
        <dbReference type="ARBA" id="ARBA00022603"/>
    </source>
</evidence>
<keyword evidence="3 9" id="KW-0489">Methyltransferase</keyword>
<keyword evidence="5" id="KW-0949">S-adenosyl-L-methionine</keyword>